<dbReference type="SUPFAM" id="SSF52266">
    <property type="entry name" value="SGNH hydrolase"/>
    <property type="match status" value="1"/>
</dbReference>
<evidence type="ECO:0000256" key="1">
    <source>
        <dbReference type="ARBA" id="ARBA00022801"/>
    </source>
</evidence>
<keyword evidence="4" id="KW-1185">Reference proteome</keyword>
<dbReference type="PANTHER" id="PTHR22901">
    <property type="entry name" value="SIALATE O-ACETYLESTERASE"/>
    <property type="match status" value="1"/>
</dbReference>
<evidence type="ECO:0000313" key="3">
    <source>
        <dbReference type="EMBL" id="MBC5682074.1"/>
    </source>
</evidence>
<dbReference type="Proteomes" id="UP000631576">
    <property type="component" value="Unassembled WGS sequence"/>
</dbReference>
<dbReference type="InterPro" id="IPR036514">
    <property type="entry name" value="SGNH_hydro_sf"/>
</dbReference>
<dbReference type="InterPro" id="IPR005181">
    <property type="entry name" value="SASA"/>
</dbReference>
<dbReference type="InterPro" id="IPR039329">
    <property type="entry name" value="SIAE"/>
</dbReference>
<comment type="caution">
    <text evidence="3">The sequence shown here is derived from an EMBL/GenBank/DDBJ whole genome shotgun (WGS) entry which is preliminary data.</text>
</comment>
<evidence type="ECO:0000313" key="4">
    <source>
        <dbReference type="Proteomes" id="UP000631576"/>
    </source>
</evidence>
<gene>
    <name evidence="3" type="ORF">H8S40_00450</name>
</gene>
<dbReference type="EMBL" id="JACOPE010000001">
    <property type="protein sequence ID" value="MBC5682074.1"/>
    <property type="molecule type" value="Genomic_DNA"/>
</dbReference>
<dbReference type="RefSeq" id="WP_186864288.1">
    <property type="nucleotide sequence ID" value="NZ_JACOPE010000001.1"/>
</dbReference>
<name>A0ABR7G3Q7_9FIRM</name>
<dbReference type="Pfam" id="PF03629">
    <property type="entry name" value="SASA"/>
    <property type="match status" value="1"/>
</dbReference>
<organism evidence="3 4">
    <name type="scientific">Ruminococcus hominis</name>
    <dbReference type="NCBI Taxonomy" id="2763065"/>
    <lineage>
        <taxon>Bacteria</taxon>
        <taxon>Bacillati</taxon>
        <taxon>Bacillota</taxon>
        <taxon>Clostridia</taxon>
        <taxon>Eubacteriales</taxon>
        <taxon>Oscillospiraceae</taxon>
        <taxon>Ruminococcus</taxon>
    </lineage>
</organism>
<feature type="domain" description="Sialate O-acetylesterase" evidence="2">
    <location>
        <begin position="276"/>
        <end position="398"/>
    </location>
</feature>
<keyword evidence="1" id="KW-0378">Hydrolase</keyword>
<sequence>MLKTAKIFQNGMTLQRGKEVCVWGQSDSRTTVNVEIQGQRGSSVAGEDGVWSVMIPALQASEGEVMRIFTETEQLQYEDVAIGEVWVAGGQSNMEFWMRYEKYKEETMKELPKNRLRFYDVPEISYDGQIEEFDYSRQAIWRKATNEDLEYFSAVGYYFQRELESALDVPVAIIGCNWGGTVACAWMNPETVKKVGPAWIEDYENQVAKLDMEEYWKKQHGNPMNDRGNMFADPFTEFVLPRTRSEEEVQAFFSQFANSMDLQEYLSIMMPQSIPGSLYEHMVKTIAPYGISGFLWYQGESDDDTPGMNVFYKDMLSGLISDWRTLWGDDTLPFMVVQLPGFEKWMDNDRKNEYPIIRQCQQDTADTVANVHLCSISDAGEQIDIHPKNKKVVGERLALLARKYAYGEDILADAPRMESVTRKKNIVTITWNNAGDGIVVKGNKVEGLHVFAGEEEKAYSFTVAENKLVLQMEQVEDEPLQVKFARTSWYQVNLYNSAGIPAIPFETDGDI</sequence>
<proteinExistence type="predicted"/>
<evidence type="ECO:0000259" key="2">
    <source>
        <dbReference type="Pfam" id="PF03629"/>
    </source>
</evidence>
<dbReference type="Gene3D" id="3.40.50.1110">
    <property type="entry name" value="SGNH hydrolase"/>
    <property type="match status" value="1"/>
</dbReference>
<reference evidence="3 4" key="1">
    <citation type="submission" date="2020-08" db="EMBL/GenBank/DDBJ databases">
        <title>Genome public.</title>
        <authorList>
            <person name="Liu C."/>
            <person name="Sun Q."/>
        </authorList>
    </citation>
    <scope>NUCLEOTIDE SEQUENCE [LARGE SCALE GENOMIC DNA]</scope>
    <source>
        <strain evidence="3 4">NSJ-13</strain>
    </source>
</reference>
<accession>A0ABR7G3Q7</accession>
<protein>
    <recommendedName>
        <fullName evidence="2">Sialate O-acetylesterase domain-containing protein</fullName>
    </recommendedName>
</protein>
<dbReference type="PANTHER" id="PTHR22901:SF0">
    <property type="entry name" value="SIALATE O-ACETYLESTERASE"/>
    <property type="match status" value="1"/>
</dbReference>